<dbReference type="Proteomes" id="UP000566813">
    <property type="component" value="Unassembled WGS sequence"/>
</dbReference>
<protein>
    <submittedName>
        <fullName evidence="1">Uncharacterized protein</fullName>
    </submittedName>
</protein>
<reference evidence="1 2" key="1">
    <citation type="submission" date="2020-08" db="EMBL/GenBank/DDBJ databases">
        <title>The genome sequence of type strain Novosphingobium flavum NBRC 111647.</title>
        <authorList>
            <person name="Liu Y."/>
        </authorList>
    </citation>
    <scope>NUCLEOTIDE SEQUENCE [LARGE SCALE GENOMIC DNA]</scope>
    <source>
        <strain evidence="1 2">NBRC 111647</strain>
    </source>
</reference>
<accession>A0A7X1KKF5</accession>
<comment type="caution">
    <text evidence="1">The sequence shown here is derived from an EMBL/GenBank/DDBJ whole genome shotgun (WGS) entry which is preliminary data.</text>
</comment>
<proteinExistence type="predicted"/>
<name>A0A7X1KKF5_9SPHN</name>
<keyword evidence="2" id="KW-1185">Reference proteome</keyword>
<dbReference type="RefSeq" id="WP_185662466.1">
    <property type="nucleotide sequence ID" value="NZ_JACLAW010000001.1"/>
</dbReference>
<evidence type="ECO:0000313" key="2">
    <source>
        <dbReference type="Proteomes" id="UP000566813"/>
    </source>
</evidence>
<gene>
    <name evidence="1" type="ORF">H7F51_01710</name>
</gene>
<evidence type="ECO:0000313" key="1">
    <source>
        <dbReference type="EMBL" id="MBC2664228.1"/>
    </source>
</evidence>
<dbReference type="AlphaFoldDB" id="A0A7X1KKF5"/>
<organism evidence="1 2">
    <name type="scientific">Novosphingobium flavum</name>
    <dbReference type="NCBI Taxonomy" id="1778672"/>
    <lineage>
        <taxon>Bacteria</taxon>
        <taxon>Pseudomonadati</taxon>
        <taxon>Pseudomonadota</taxon>
        <taxon>Alphaproteobacteria</taxon>
        <taxon>Sphingomonadales</taxon>
        <taxon>Sphingomonadaceae</taxon>
        <taxon>Novosphingobium</taxon>
    </lineage>
</organism>
<sequence length="65" mass="7490">MKFDFYAFIAEAEQRKRNLGILDDPAATEALRNKGGARTPRKRAMLERMKQRARAVGRKPITAHY</sequence>
<dbReference type="EMBL" id="JACLAW010000001">
    <property type="protein sequence ID" value="MBC2664228.1"/>
    <property type="molecule type" value="Genomic_DNA"/>
</dbReference>